<dbReference type="PANTHER" id="PTHR33529:SF2">
    <property type="entry name" value="LIPOPOLYSACCHARIDE EXPORT SYSTEM PERMEASE PROTEIN LPTG"/>
    <property type="match status" value="1"/>
</dbReference>
<feature type="transmembrane region" description="Helical" evidence="7">
    <location>
        <begin position="304"/>
        <end position="323"/>
    </location>
</feature>
<dbReference type="AlphaFoldDB" id="A0A3M0CD18"/>
<dbReference type="GO" id="GO:0055085">
    <property type="term" value="P:transmembrane transport"/>
    <property type="evidence" value="ECO:0007669"/>
    <property type="project" value="InterPro"/>
</dbReference>
<keyword evidence="2" id="KW-1003">Cell membrane</keyword>
<feature type="transmembrane region" description="Helical" evidence="7">
    <location>
        <begin position="127"/>
        <end position="144"/>
    </location>
</feature>
<evidence type="ECO:0000313" key="8">
    <source>
        <dbReference type="EMBL" id="RMB04899.1"/>
    </source>
</evidence>
<dbReference type="GO" id="GO:0043190">
    <property type="term" value="C:ATP-binding cassette (ABC) transporter complex"/>
    <property type="evidence" value="ECO:0007669"/>
    <property type="project" value="InterPro"/>
</dbReference>
<feature type="transmembrane region" description="Helical" evidence="7">
    <location>
        <begin position="91"/>
        <end position="107"/>
    </location>
</feature>
<organism evidence="8 9">
    <name type="scientific">Eilatimonas milleporae</name>
    <dbReference type="NCBI Taxonomy" id="911205"/>
    <lineage>
        <taxon>Bacteria</taxon>
        <taxon>Pseudomonadati</taxon>
        <taxon>Pseudomonadota</taxon>
        <taxon>Alphaproteobacteria</taxon>
        <taxon>Kordiimonadales</taxon>
        <taxon>Kordiimonadaceae</taxon>
        <taxon>Eilatimonas</taxon>
    </lineage>
</organism>
<name>A0A3M0CD18_9PROT</name>
<reference evidence="8 9" key="1">
    <citation type="submission" date="2018-10" db="EMBL/GenBank/DDBJ databases">
        <title>Genomic Encyclopedia of Archaeal and Bacterial Type Strains, Phase II (KMG-II): from individual species to whole genera.</title>
        <authorList>
            <person name="Goeker M."/>
        </authorList>
    </citation>
    <scope>NUCLEOTIDE SEQUENCE [LARGE SCALE GENOMIC DNA]</scope>
    <source>
        <strain evidence="8 9">DSM 25217</strain>
    </source>
</reference>
<dbReference type="NCBIfam" id="TIGR04408">
    <property type="entry name" value="LptG_lptG"/>
    <property type="match status" value="1"/>
</dbReference>
<feature type="region of interest" description="Disordered" evidence="6">
    <location>
        <begin position="389"/>
        <end position="411"/>
    </location>
</feature>
<keyword evidence="5 7" id="KW-0472">Membrane</keyword>
<evidence type="ECO:0000256" key="3">
    <source>
        <dbReference type="ARBA" id="ARBA00022692"/>
    </source>
</evidence>
<keyword evidence="4 7" id="KW-1133">Transmembrane helix</keyword>
<proteinExistence type="predicted"/>
<dbReference type="PANTHER" id="PTHR33529">
    <property type="entry name" value="SLR0882 PROTEIN-RELATED"/>
    <property type="match status" value="1"/>
</dbReference>
<dbReference type="Pfam" id="PF03739">
    <property type="entry name" value="LptF_LptG"/>
    <property type="match status" value="1"/>
</dbReference>
<protein>
    <submittedName>
        <fullName evidence="8">Lipopolysaccharide export system permease protein</fullName>
    </submittedName>
</protein>
<evidence type="ECO:0000313" key="9">
    <source>
        <dbReference type="Proteomes" id="UP000271227"/>
    </source>
</evidence>
<evidence type="ECO:0000256" key="5">
    <source>
        <dbReference type="ARBA" id="ARBA00023136"/>
    </source>
</evidence>
<evidence type="ECO:0000256" key="6">
    <source>
        <dbReference type="SAM" id="MobiDB-lite"/>
    </source>
</evidence>
<accession>A0A3M0CD18</accession>
<dbReference type="EMBL" id="REFR01000012">
    <property type="protein sequence ID" value="RMB04899.1"/>
    <property type="molecule type" value="Genomic_DNA"/>
</dbReference>
<dbReference type="GO" id="GO:0015920">
    <property type="term" value="P:lipopolysaccharide transport"/>
    <property type="evidence" value="ECO:0007669"/>
    <property type="project" value="TreeGrafter"/>
</dbReference>
<evidence type="ECO:0000256" key="2">
    <source>
        <dbReference type="ARBA" id="ARBA00022475"/>
    </source>
</evidence>
<sequence>MTDGQTITGPVDRIGRWRRMRRMIIPSRTLSRYMVRLFLSRFLGILIGLTAILQILDLLATADDVMAADGATWSSIASYVALRLPQLADQFTPFVALLASLLTLATLNQHSEVVVMKATGLSAHRILSPLGFACFFIAVSHFLFADRIVSPARATLDYWADNDFAVDLPLSSETVRRLWMNEDSTLILVDRASRSSGGRVILDGVTLFERDARGRLVAVVRADFAWHQNGRWTLHEVRRFDAGDHLLSSAASIDWGISTPPDRFLALKINPDHVTLATLWHAMEELQDEGLPTDRLMASLYQKIAGPAATILMPLLAGVAAFGAHRRGGLVLRVIFGMALGFAFFVADNFMLAMGEFGVAPPLLAAWAPFFLFLILGYAVLFLSEEGRSPAYRPPEDTAAGTGKPLSGPQS</sequence>
<comment type="subcellular location">
    <subcellularLocation>
        <location evidence="1">Cell membrane</location>
        <topology evidence="1">Multi-pass membrane protein</topology>
    </subcellularLocation>
</comment>
<keyword evidence="9" id="KW-1185">Reference proteome</keyword>
<dbReference type="InterPro" id="IPR005495">
    <property type="entry name" value="LptG/LptF_permease"/>
</dbReference>
<evidence type="ECO:0000256" key="4">
    <source>
        <dbReference type="ARBA" id="ARBA00022989"/>
    </source>
</evidence>
<evidence type="ECO:0000256" key="7">
    <source>
        <dbReference type="SAM" id="Phobius"/>
    </source>
</evidence>
<dbReference type="InterPro" id="IPR030923">
    <property type="entry name" value="LptG"/>
</dbReference>
<dbReference type="InParanoid" id="A0A3M0CD18"/>
<gene>
    <name evidence="8" type="ORF">BXY39_2470</name>
</gene>
<keyword evidence="3 7" id="KW-0812">Transmembrane</keyword>
<feature type="transmembrane region" description="Helical" evidence="7">
    <location>
        <begin position="330"/>
        <end position="352"/>
    </location>
</feature>
<feature type="transmembrane region" description="Helical" evidence="7">
    <location>
        <begin position="364"/>
        <end position="383"/>
    </location>
</feature>
<comment type="caution">
    <text evidence="8">The sequence shown here is derived from an EMBL/GenBank/DDBJ whole genome shotgun (WGS) entry which is preliminary data.</text>
</comment>
<dbReference type="Proteomes" id="UP000271227">
    <property type="component" value="Unassembled WGS sequence"/>
</dbReference>
<feature type="transmembrane region" description="Helical" evidence="7">
    <location>
        <begin position="33"/>
        <end position="56"/>
    </location>
</feature>
<dbReference type="FunCoup" id="A0A3M0CD18">
    <property type="interactions" value="170"/>
</dbReference>
<evidence type="ECO:0000256" key="1">
    <source>
        <dbReference type="ARBA" id="ARBA00004651"/>
    </source>
</evidence>